<reference evidence="2" key="1">
    <citation type="submission" date="2023-07" db="EMBL/GenBank/DDBJ databases">
        <title>A chromosome-level genome assembly of Lolium multiflorum.</title>
        <authorList>
            <person name="Chen Y."/>
            <person name="Copetti D."/>
            <person name="Kolliker R."/>
            <person name="Studer B."/>
        </authorList>
    </citation>
    <scope>NUCLEOTIDE SEQUENCE</scope>
    <source>
        <strain evidence="2">02402/16</strain>
        <tissue evidence="2">Leaf</tissue>
    </source>
</reference>
<keyword evidence="3" id="KW-1185">Reference proteome</keyword>
<dbReference type="InterPro" id="IPR001584">
    <property type="entry name" value="Integrase_cat-core"/>
</dbReference>
<protein>
    <recommendedName>
        <fullName evidence="1">Integrase catalytic domain-containing protein</fullName>
    </recommendedName>
</protein>
<dbReference type="PROSITE" id="PS50994">
    <property type="entry name" value="INTEGRASE"/>
    <property type="match status" value="1"/>
</dbReference>
<dbReference type="Proteomes" id="UP001231189">
    <property type="component" value="Unassembled WGS sequence"/>
</dbReference>
<dbReference type="Gene3D" id="3.30.420.10">
    <property type="entry name" value="Ribonuclease H-like superfamily/Ribonuclease H"/>
    <property type="match status" value="1"/>
</dbReference>
<dbReference type="PANTHER" id="PTHR42648:SF25">
    <property type="entry name" value="RNA-DIRECTED DNA POLYMERASE"/>
    <property type="match status" value="1"/>
</dbReference>
<feature type="domain" description="Integrase catalytic" evidence="1">
    <location>
        <begin position="6"/>
        <end position="92"/>
    </location>
</feature>
<proteinExistence type="predicted"/>
<dbReference type="AlphaFoldDB" id="A0AAD8WK30"/>
<dbReference type="PANTHER" id="PTHR42648">
    <property type="entry name" value="TRANSPOSASE, PUTATIVE-RELATED"/>
    <property type="match status" value="1"/>
</dbReference>
<evidence type="ECO:0000313" key="3">
    <source>
        <dbReference type="Proteomes" id="UP001231189"/>
    </source>
</evidence>
<dbReference type="Pfam" id="PF00665">
    <property type="entry name" value="rve"/>
    <property type="match status" value="1"/>
</dbReference>
<dbReference type="GO" id="GO:0015074">
    <property type="term" value="P:DNA integration"/>
    <property type="evidence" value="ECO:0007669"/>
    <property type="project" value="InterPro"/>
</dbReference>
<dbReference type="InterPro" id="IPR039537">
    <property type="entry name" value="Retrotran_Ty1/copia-like"/>
</dbReference>
<dbReference type="InterPro" id="IPR012337">
    <property type="entry name" value="RNaseH-like_sf"/>
</dbReference>
<dbReference type="InterPro" id="IPR036397">
    <property type="entry name" value="RNaseH_sf"/>
</dbReference>
<accession>A0AAD8WK30</accession>
<comment type="caution">
    <text evidence="2">The sequence shown here is derived from an EMBL/GenBank/DDBJ whole genome shotgun (WGS) entry which is preliminary data.</text>
</comment>
<name>A0AAD8WK30_LOLMU</name>
<dbReference type="EMBL" id="JAUUTY010000003">
    <property type="protein sequence ID" value="KAK1662800.1"/>
    <property type="molecule type" value="Genomic_DNA"/>
</dbReference>
<evidence type="ECO:0000313" key="2">
    <source>
        <dbReference type="EMBL" id="KAK1662800.1"/>
    </source>
</evidence>
<organism evidence="2 3">
    <name type="scientific">Lolium multiflorum</name>
    <name type="common">Italian ryegrass</name>
    <name type="synonym">Lolium perenne subsp. multiflorum</name>
    <dbReference type="NCBI Taxonomy" id="4521"/>
    <lineage>
        <taxon>Eukaryota</taxon>
        <taxon>Viridiplantae</taxon>
        <taxon>Streptophyta</taxon>
        <taxon>Embryophyta</taxon>
        <taxon>Tracheophyta</taxon>
        <taxon>Spermatophyta</taxon>
        <taxon>Magnoliopsida</taxon>
        <taxon>Liliopsida</taxon>
        <taxon>Poales</taxon>
        <taxon>Poaceae</taxon>
        <taxon>BOP clade</taxon>
        <taxon>Pooideae</taxon>
        <taxon>Poodae</taxon>
        <taxon>Poeae</taxon>
        <taxon>Poeae Chloroplast Group 2 (Poeae type)</taxon>
        <taxon>Loliodinae</taxon>
        <taxon>Loliinae</taxon>
        <taxon>Lolium</taxon>
    </lineage>
</organism>
<evidence type="ECO:0000259" key="1">
    <source>
        <dbReference type="PROSITE" id="PS50994"/>
    </source>
</evidence>
<dbReference type="SUPFAM" id="SSF53098">
    <property type="entry name" value="Ribonuclease H-like"/>
    <property type="match status" value="1"/>
</dbReference>
<dbReference type="GO" id="GO:0003676">
    <property type="term" value="F:nucleic acid binding"/>
    <property type="evidence" value="ECO:0007669"/>
    <property type="project" value="InterPro"/>
</dbReference>
<sequence length="168" mass="18607">MSSEFRASDTLELLHTDMCGPISPQTFSGKKYFLLVVDDCTRYMWIVLIKSKDEALLALKKIKNSTENELNLKVKAIRTDRGGEFTSHEFSRCATPPGDARTCPPARGNVVDDDLVDDHNCASPEGSISKGYGTKEVIEFCVDFIPDLKPIGVPESRHKERLSGKGTL</sequence>
<gene>
    <name evidence="2" type="ORF">QYE76_050959</name>
</gene>